<name>A0A3M7S680_BRAPC</name>
<keyword evidence="1" id="KW-0863">Zinc-finger</keyword>
<evidence type="ECO:0000259" key="3">
    <source>
        <dbReference type="PROSITE" id="PS50157"/>
    </source>
</evidence>
<dbReference type="GO" id="GO:0008270">
    <property type="term" value="F:zinc ion binding"/>
    <property type="evidence" value="ECO:0007669"/>
    <property type="project" value="UniProtKB-KW"/>
</dbReference>
<dbReference type="OrthoDB" id="4507at2759"/>
<keyword evidence="2" id="KW-0732">Signal</keyword>
<dbReference type="EMBL" id="REGN01001980">
    <property type="protein sequence ID" value="RNA31147.1"/>
    <property type="molecule type" value="Genomic_DNA"/>
</dbReference>
<feature type="signal peptide" evidence="2">
    <location>
        <begin position="1"/>
        <end position="18"/>
    </location>
</feature>
<evidence type="ECO:0000256" key="1">
    <source>
        <dbReference type="PROSITE-ProRule" id="PRU00042"/>
    </source>
</evidence>
<protein>
    <recommendedName>
        <fullName evidence="3">C2H2-type domain-containing protein</fullName>
    </recommendedName>
</protein>
<proteinExistence type="predicted"/>
<keyword evidence="1" id="KW-0862">Zinc</keyword>
<dbReference type="PANTHER" id="PTHR21385">
    <property type="entry name" value="ZINC FINGER PROTEIN-RELATED"/>
    <property type="match status" value="1"/>
</dbReference>
<dbReference type="Proteomes" id="UP000276133">
    <property type="component" value="Unassembled WGS sequence"/>
</dbReference>
<evidence type="ECO:0000256" key="2">
    <source>
        <dbReference type="SAM" id="SignalP"/>
    </source>
</evidence>
<dbReference type="InterPro" id="IPR013087">
    <property type="entry name" value="Znf_C2H2_type"/>
</dbReference>
<sequence>MSPFCLIFILTFGSLSFGKPCSRAQSKFVREYFARSLLPVYQKHSQPIPEACPFSPARDMYHFHENNKTKLDIFRWKCELCGKIFAKESDLDKHFDSRHANTLQTVPKYNFFFAKINYLNKGKNSVCLANYCRIFRCGVLINQKVEKTQCYQSTMNILKNKCNEHIDHCVPKGAPLSIQNKLTSN</sequence>
<dbReference type="PANTHER" id="PTHR21385:SF0">
    <property type="entry name" value="RE51073P"/>
    <property type="match status" value="1"/>
</dbReference>
<keyword evidence="1" id="KW-0479">Metal-binding</keyword>
<evidence type="ECO:0000313" key="4">
    <source>
        <dbReference type="EMBL" id="RNA31147.1"/>
    </source>
</evidence>
<feature type="domain" description="C2H2-type" evidence="3">
    <location>
        <begin position="76"/>
        <end position="104"/>
    </location>
</feature>
<evidence type="ECO:0000313" key="5">
    <source>
        <dbReference type="Proteomes" id="UP000276133"/>
    </source>
</evidence>
<reference evidence="4 5" key="1">
    <citation type="journal article" date="2018" name="Sci. Rep.">
        <title>Genomic signatures of local adaptation to the degree of environmental predictability in rotifers.</title>
        <authorList>
            <person name="Franch-Gras L."/>
            <person name="Hahn C."/>
            <person name="Garcia-Roger E.M."/>
            <person name="Carmona M.J."/>
            <person name="Serra M."/>
            <person name="Gomez A."/>
        </authorList>
    </citation>
    <scope>NUCLEOTIDE SEQUENCE [LARGE SCALE GENOMIC DNA]</scope>
    <source>
        <strain evidence="4">HYR1</strain>
    </source>
</reference>
<feature type="chain" id="PRO_5017963370" description="C2H2-type domain-containing protein" evidence="2">
    <location>
        <begin position="19"/>
        <end position="185"/>
    </location>
</feature>
<organism evidence="4 5">
    <name type="scientific">Brachionus plicatilis</name>
    <name type="common">Marine rotifer</name>
    <name type="synonym">Brachionus muelleri</name>
    <dbReference type="NCBI Taxonomy" id="10195"/>
    <lineage>
        <taxon>Eukaryota</taxon>
        <taxon>Metazoa</taxon>
        <taxon>Spiralia</taxon>
        <taxon>Gnathifera</taxon>
        <taxon>Rotifera</taxon>
        <taxon>Eurotatoria</taxon>
        <taxon>Monogononta</taxon>
        <taxon>Pseudotrocha</taxon>
        <taxon>Ploima</taxon>
        <taxon>Brachionidae</taxon>
        <taxon>Brachionus</taxon>
    </lineage>
</organism>
<dbReference type="PROSITE" id="PS50157">
    <property type="entry name" value="ZINC_FINGER_C2H2_2"/>
    <property type="match status" value="1"/>
</dbReference>
<keyword evidence="5" id="KW-1185">Reference proteome</keyword>
<comment type="caution">
    <text evidence="4">The sequence shown here is derived from an EMBL/GenBank/DDBJ whole genome shotgun (WGS) entry which is preliminary data.</text>
</comment>
<accession>A0A3M7S680</accession>
<gene>
    <name evidence="4" type="ORF">BpHYR1_005291</name>
</gene>
<dbReference type="AlphaFoldDB" id="A0A3M7S680"/>
<dbReference type="PROSITE" id="PS00028">
    <property type="entry name" value="ZINC_FINGER_C2H2_1"/>
    <property type="match status" value="1"/>
</dbReference>